<evidence type="ECO:0000259" key="3">
    <source>
        <dbReference type="PROSITE" id="PS50404"/>
    </source>
</evidence>
<dbReference type="OrthoDB" id="249703at2759"/>
<keyword evidence="5" id="KW-0251">Elongation factor</keyword>
<evidence type="ECO:0000256" key="2">
    <source>
        <dbReference type="RuleBase" id="RU003494"/>
    </source>
</evidence>
<dbReference type="InterPro" id="IPR040079">
    <property type="entry name" value="Glutathione_S-Trfase"/>
</dbReference>
<dbReference type="PANTHER" id="PTHR43986:SF10">
    <property type="entry name" value="ELONGATION FACTOR EEF-1B GAMMA SUBUNIT, PUTATIVE (AFU_ORTHOLOGUE AFUA_1G17120)-RELATED"/>
    <property type="match status" value="1"/>
</dbReference>
<dbReference type="InterPro" id="IPR004045">
    <property type="entry name" value="Glutathione_S-Trfase_N"/>
</dbReference>
<keyword evidence="6" id="KW-1185">Reference proteome</keyword>
<dbReference type="InterPro" id="IPR036282">
    <property type="entry name" value="Glutathione-S-Trfase_C_sf"/>
</dbReference>
<dbReference type="Pfam" id="PF00043">
    <property type="entry name" value="GST_C"/>
    <property type="match status" value="1"/>
</dbReference>
<dbReference type="Proteomes" id="UP000078576">
    <property type="component" value="Unassembled WGS sequence"/>
</dbReference>
<dbReference type="CDD" id="cd03044">
    <property type="entry name" value="GST_N_EF1Bgamma"/>
    <property type="match status" value="1"/>
</dbReference>
<dbReference type="PANTHER" id="PTHR43986">
    <property type="entry name" value="ELONGATION FACTOR 1-GAMMA"/>
    <property type="match status" value="1"/>
</dbReference>
<dbReference type="InterPro" id="IPR004046">
    <property type="entry name" value="GST_C"/>
</dbReference>
<gene>
    <name evidence="5" type="ORF">VP1G_05159</name>
</gene>
<feature type="domain" description="GST N-terminal" evidence="3">
    <location>
        <begin position="3"/>
        <end position="85"/>
    </location>
</feature>
<dbReference type="GO" id="GO:0005737">
    <property type="term" value="C:cytoplasm"/>
    <property type="evidence" value="ECO:0007669"/>
    <property type="project" value="TreeGrafter"/>
</dbReference>
<reference evidence="6" key="1">
    <citation type="submission" date="2014-12" db="EMBL/GenBank/DDBJ databases">
        <title>Genome Sequence of Valsa Canker Pathogens Uncovers a Specific Adaption of Colonization on Woody Bark.</title>
        <authorList>
            <person name="Yin Z."/>
            <person name="Liu H."/>
            <person name="Gao X."/>
            <person name="Li Z."/>
            <person name="Song N."/>
            <person name="Ke X."/>
            <person name="Dai Q."/>
            <person name="Wu Y."/>
            <person name="Sun Y."/>
            <person name="Xu J.-R."/>
            <person name="Kang Z.K."/>
            <person name="Wang L."/>
            <person name="Huang L."/>
        </authorList>
    </citation>
    <scope>NUCLEOTIDE SEQUENCE [LARGE SCALE GENOMIC DNA]</scope>
    <source>
        <strain evidence="6">SXYL134</strain>
    </source>
</reference>
<dbReference type="InterPro" id="IPR050802">
    <property type="entry name" value="EF-GSTs"/>
</dbReference>
<evidence type="ECO:0000313" key="5">
    <source>
        <dbReference type="EMBL" id="KUI57873.1"/>
    </source>
</evidence>
<comment type="similarity">
    <text evidence="1 2">Belongs to the GST superfamily.</text>
</comment>
<evidence type="ECO:0000313" key="6">
    <source>
        <dbReference type="Proteomes" id="UP000078576"/>
    </source>
</evidence>
<dbReference type="Pfam" id="PF02798">
    <property type="entry name" value="GST_N"/>
    <property type="match status" value="1"/>
</dbReference>
<sequence length="222" mass="24152">MAPFGTIYTYPHNFRVQRASVIAALNGLELNIPEDFKMGVDNKSPEFLAKFPLGKVPVFEDSEGFRLSEASAIATYLAASGPLADQLLGADPRTKAKIAEWTLYTNTELVANFTPAVLMLFKFIPFDEAKYNFSATVFQNSLAKVEAAVKDGKKFLVGEQLTLADLEVAAALFFASGFLLDAEMRKTAPATIEYVKGIAAIPEFAKAFGEYKPCETRVKGGA</sequence>
<dbReference type="SFLD" id="SFLDS00019">
    <property type="entry name" value="Glutathione_Transferase_(cytos"/>
    <property type="match status" value="1"/>
</dbReference>
<feature type="domain" description="GST C-terminal" evidence="4">
    <location>
        <begin position="91"/>
        <end position="218"/>
    </location>
</feature>
<dbReference type="EMBL" id="KN714705">
    <property type="protein sequence ID" value="KUI57873.1"/>
    <property type="molecule type" value="Genomic_DNA"/>
</dbReference>
<dbReference type="AlphaFoldDB" id="A0A194V1U5"/>
<dbReference type="SUPFAM" id="SSF47616">
    <property type="entry name" value="GST C-terminal domain-like"/>
    <property type="match status" value="1"/>
</dbReference>
<dbReference type="GO" id="GO:0005634">
    <property type="term" value="C:nucleus"/>
    <property type="evidence" value="ECO:0007669"/>
    <property type="project" value="TreeGrafter"/>
</dbReference>
<evidence type="ECO:0000256" key="1">
    <source>
        <dbReference type="ARBA" id="ARBA00007409"/>
    </source>
</evidence>
<dbReference type="SUPFAM" id="SSF52833">
    <property type="entry name" value="Thioredoxin-like"/>
    <property type="match status" value="1"/>
</dbReference>
<accession>A0A194V1U5</accession>
<name>A0A194V1U5_CYTMA</name>
<dbReference type="GO" id="GO:0003746">
    <property type="term" value="F:translation elongation factor activity"/>
    <property type="evidence" value="ECO:0007669"/>
    <property type="project" value="UniProtKB-KW"/>
</dbReference>
<dbReference type="InterPro" id="IPR036249">
    <property type="entry name" value="Thioredoxin-like_sf"/>
</dbReference>
<proteinExistence type="inferred from homology"/>
<organism evidence="5 6">
    <name type="scientific">Cytospora mali</name>
    <name type="common">Apple Valsa canker fungus</name>
    <name type="synonym">Valsa mali</name>
    <dbReference type="NCBI Taxonomy" id="578113"/>
    <lineage>
        <taxon>Eukaryota</taxon>
        <taxon>Fungi</taxon>
        <taxon>Dikarya</taxon>
        <taxon>Ascomycota</taxon>
        <taxon>Pezizomycotina</taxon>
        <taxon>Sordariomycetes</taxon>
        <taxon>Sordariomycetidae</taxon>
        <taxon>Diaporthales</taxon>
        <taxon>Cytosporaceae</taxon>
        <taxon>Cytospora</taxon>
    </lineage>
</organism>
<evidence type="ECO:0000259" key="4">
    <source>
        <dbReference type="PROSITE" id="PS50405"/>
    </source>
</evidence>
<protein>
    <submittedName>
        <fullName evidence="5">Elongation factor 1-gamma</fullName>
    </submittedName>
</protein>
<dbReference type="InterPro" id="IPR010987">
    <property type="entry name" value="Glutathione-S-Trfase_C-like"/>
</dbReference>
<dbReference type="FunFam" id="3.40.30.10:FF:000142">
    <property type="entry name" value="Elongation factor 1 gamma"/>
    <property type="match status" value="1"/>
</dbReference>
<dbReference type="PROSITE" id="PS50405">
    <property type="entry name" value="GST_CTER"/>
    <property type="match status" value="1"/>
</dbReference>
<dbReference type="SFLD" id="SFLDG00358">
    <property type="entry name" value="Main_(cytGST)"/>
    <property type="match status" value="1"/>
</dbReference>
<dbReference type="Gene3D" id="1.20.1050.10">
    <property type="match status" value="1"/>
</dbReference>
<dbReference type="STRING" id="694573.A0A194V1U5"/>
<dbReference type="PROSITE" id="PS50404">
    <property type="entry name" value="GST_NTER"/>
    <property type="match status" value="1"/>
</dbReference>
<keyword evidence="5" id="KW-0648">Protein biosynthesis</keyword>
<dbReference type="Gene3D" id="3.40.30.10">
    <property type="entry name" value="Glutaredoxin"/>
    <property type="match status" value="1"/>
</dbReference>